<dbReference type="InterPro" id="IPR025590">
    <property type="entry name" value="DUF4348"/>
</dbReference>
<dbReference type="Gene3D" id="3.10.450.410">
    <property type="match status" value="1"/>
</dbReference>
<dbReference type="OrthoDB" id="1041782at2"/>
<accession>A0A1M5EWU4</accession>
<evidence type="ECO:0008006" key="3">
    <source>
        <dbReference type="Google" id="ProtNLM"/>
    </source>
</evidence>
<evidence type="ECO:0000313" key="1">
    <source>
        <dbReference type="EMBL" id="SHF83723.1"/>
    </source>
</evidence>
<protein>
    <recommendedName>
        <fullName evidence="3">DUF4348 domain-containing protein</fullName>
    </recommendedName>
</protein>
<sequence>MKKLIARVVMLVVLVSCGNKKTNIDPFASITNEVDSVLHKEDSIPQVKLPEEPEPTEADESFDDFIYNFASDDTLQFQRVRFPLPYYKGDEKVSIEKRFWKHDDLFTKQHYYTLLFDKEEDMDLVGDTSLTSVQVEWIFVKKRMMKRYYFERIKGAWILEAINLRPIEKNDSEDFVEFFSRFASDSLFQSQRVQNPLAFVTSDPDDDFSILETTIDRNQWFAFKPVLPTDRLSNINYGQRNDDNSSTKILALKGIGNGFSNLLYFRRKGGEWELYKFEDTSI</sequence>
<dbReference type="EMBL" id="FQVD01000039">
    <property type="protein sequence ID" value="SHF83723.1"/>
    <property type="molecule type" value="Genomic_DNA"/>
</dbReference>
<dbReference type="Pfam" id="PF14254">
    <property type="entry name" value="DUF4348"/>
    <property type="match status" value="1"/>
</dbReference>
<proteinExistence type="predicted"/>
<organism evidence="1 2">
    <name type="scientific">Bacteroides faecichinchillae</name>
    <dbReference type="NCBI Taxonomy" id="871325"/>
    <lineage>
        <taxon>Bacteria</taxon>
        <taxon>Pseudomonadati</taxon>
        <taxon>Bacteroidota</taxon>
        <taxon>Bacteroidia</taxon>
        <taxon>Bacteroidales</taxon>
        <taxon>Bacteroidaceae</taxon>
        <taxon>Bacteroides</taxon>
    </lineage>
</organism>
<name>A0A1M5EWU4_9BACE</name>
<gene>
    <name evidence="1" type="ORF">SAMN05444349_13914</name>
</gene>
<dbReference type="RefSeq" id="WP_025076194.1">
    <property type="nucleotide sequence ID" value="NZ_FQVD01000039.1"/>
</dbReference>
<dbReference type="STRING" id="871325.SAMN05444349_13914"/>
<keyword evidence="2" id="KW-1185">Reference proteome</keyword>
<dbReference type="Proteomes" id="UP000184436">
    <property type="component" value="Unassembled WGS sequence"/>
</dbReference>
<evidence type="ECO:0000313" key="2">
    <source>
        <dbReference type="Proteomes" id="UP000184436"/>
    </source>
</evidence>
<dbReference type="AlphaFoldDB" id="A0A1M5EWU4"/>
<reference evidence="1 2" key="1">
    <citation type="submission" date="2016-11" db="EMBL/GenBank/DDBJ databases">
        <authorList>
            <person name="Jaros S."/>
            <person name="Januszkiewicz K."/>
            <person name="Wedrychowicz H."/>
        </authorList>
    </citation>
    <scope>NUCLEOTIDE SEQUENCE [LARGE SCALE GENOMIC DNA]</scope>
    <source>
        <strain evidence="1 2">DSM 26883</strain>
    </source>
</reference>